<reference evidence="1" key="1">
    <citation type="submission" date="2021-12" db="EMBL/GenBank/DDBJ databases">
        <title>Convergent genome expansion in fungi linked to evolution of root-endophyte symbiosis.</title>
        <authorList>
            <consortium name="DOE Joint Genome Institute"/>
            <person name="Ke Y.-H."/>
            <person name="Bonito G."/>
            <person name="Liao H.-L."/>
            <person name="Looney B."/>
            <person name="Rojas-Flechas A."/>
            <person name="Nash J."/>
            <person name="Hameed K."/>
            <person name="Schadt C."/>
            <person name="Martin F."/>
            <person name="Crous P.W."/>
            <person name="Miettinen O."/>
            <person name="Magnuson J.K."/>
            <person name="Labbe J."/>
            <person name="Jacobson D."/>
            <person name="Doktycz M.J."/>
            <person name="Veneault-Fourrey C."/>
            <person name="Kuo A."/>
            <person name="Mondo S."/>
            <person name="Calhoun S."/>
            <person name="Riley R."/>
            <person name="Ohm R."/>
            <person name="LaButti K."/>
            <person name="Andreopoulos B."/>
            <person name="Pangilinan J."/>
            <person name="Nolan M."/>
            <person name="Tritt A."/>
            <person name="Clum A."/>
            <person name="Lipzen A."/>
            <person name="Daum C."/>
            <person name="Barry K."/>
            <person name="Grigoriev I.V."/>
            <person name="Vilgalys R."/>
        </authorList>
    </citation>
    <scope>NUCLEOTIDE SEQUENCE</scope>
    <source>
        <strain evidence="1">PMI_201</strain>
    </source>
</reference>
<dbReference type="Proteomes" id="UP001201262">
    <property type="component" value="Unassembled WGS sequence"/>
</dbReference>
<keyword evidence="2" id="KW-1185">Reference proteome</keyword>
<dbReference type="Gene3D" id="3.40.50.1580">
    <property type="entry name" value="Nucleoside phosphorylase domain"/>
    <property type="match status" value="1"/>
</dbReference>
<dbReference type="GO" id="GO:0003824">
    <property type="term" value="F:catalytic activity"/>
    <property type="evidence" value="ECO:0007669"/>
    <property type="project" value="InterPro"/>
</dbReference>
<accession>A0AAD4KP50</accession>
<dbReference type="InterPro" id="IPR035994">
    <property type="entry name" value="Nucleoside_phosphorylase_sf"/>
</dbReference>
<gene>
    <name evidence="1" type="ORF">BGW36DRAFT_322784</name>
</gene>
<protein>
    <submittedName>
        <fullName evidence="1">Nucleoside phosphorylase domain-containing protein</fullName>
    </submittedName>
</protein>
<dbReference type="SUPFAM" id="SSF53167">
    <property type="entry name" value="Purine and uridine phosphorylases"/>
    <property type="match status" value="1"/>
</dbReference>
<evidence type="ECO:0000313" key="1">
    <source>
        <dbReference type="EMBL" id="KAH8695153.1"/>
    </source>
</evidence>
<dbReference type="AlphaFoldDB" id="A0AAD4KP50"/>
<dbReference type="InterPro" id="IPR053137">
    <property type="entry name" value="NLR-like"/>
</dbReference>
<dbReference type="EMBL" id="JAJTJA010000008">
    <property type="protein sequence ID" value="KAH8695153.1"/>
    <property type="molecule type" value="Genomic_DNA"/>
</dbReference>
<evidence type="ECO:0000313" key="2">
    <source>
        <dbReference type="Proteomes" id="UP001201262"/>
    </source>
</evidence>
<sequence>MERKHTDYTVGWICATAYELTAARAMLDEEHMSLRYNPRDSNSYTLGRIADHNVVIASLPPGYYGFTSSVVVVRDLLWSFPAIKFGLLVGIGGGVGSQTRDIRLGDVVVSMPTSTSGGVIQFDAGKIHPDGGFQLTGYLNEPPRVLLSAVSRLQADYMRKNPKFRHYISETLMRNPLMGQKFSSPGHDQDMLFKASYEHHTEAESDCSFCDRSHLIRRPPRDSQTPIVHYGSIASSNSVIWRATTRDKLSRQLGVLCIETEAAGLMDDFPCLVIRGIADYTDSHKNSKWQCYAALAAAAYAKELLSVIPRNIKNDVTAAEV</sequence>
<dbReference type="GeneID" id="70242967"/>
<feature type="non-terminal residue" evidence="1">
    <location>
        <position position="321"/>
    </location>
</feature>
<organism evidence="1 2">
    <name type="scientific">Talaromyces proteolyticus</name>
    <dbReference type="NCBI Taxonomy" id="1131652"/>
    <lineage>
        <taxon>Eukaryota</taxon>
        <taxon>Fungi</taxon>
        <taxon>Dikarya</taxon>
        <taxon>Ascomycota</taxon>
        <taxon>Pezizomycotina</taxon>
        <taxon>Eurotiomycetes</taxon>
        <taxon>Eurotiomycetidae</taxon>
        <taxon>Eurotiales</taxon>
        <taxon>Trichocomaceae</taxon>
        <taxon>Talaromyces</taxon>
        <taxon>Talaromyces sect. Bacilispori</taxon>
    </lineage>
</organism>
<comment type="caution">
    <text evidence="1">The sequence shown here is derived from an EMBL/GenBank/DDBJ whole genome shotgun (WGS) entry which is preliminary data.</text>
</comment>
<dbReference type="GO" id="GO:0009116">
    <property type="term" value="P:nucleoside metabolic process"/>
    <property type="evidence" value="ECO:0007669"/>
    <property type="project" value="InterPro"/>
</dbReference>
<name>A0AAD4KP50_9EURO</name>
<dbReference type="RefSeq" id="XP_046070295.1">
    <property type="nucleotide sequence ID" value="XM_046212680.1"/>
</dbReference>
<proteinExistence type="predicted"/>
<dbReference type="PANTHER" id="PTHR46082:SF11">
    <property type="entry name" value="AAA+ ATPASE DOMAIN-CONTAINING PROTEIN-RELATED"/>
    <property type="match status" value="1"/>
</dbReference>
<dbReference type="PANTHER" id="PTHR46082">
    <property type="entry name" value="ATP/GTP-BINDING PROTEIN-RELATED"/>
    <property type="match status" value="1"/>
</dbReference>